<proteinExistence type="predicted"/>
<dbReference type="EMBL" id="JAACJN010000646">
    <property type="protein sequence ID" value="KAF5336275.1"/>
    <property type="molecule type" value="Genomic_DNA"/>
</dbReference>
<feature type="compositionally biased region" description="Polar residues" evidence="1">
    <location>
        <begin position="465"/>
        <end position="474"/>
    </location>
</feature>
<dbReference type="Proteomes" id="UP000518752">
    <property type="component" value="Unassembled WGS sequence"/>
</dbReference>
<feature type="region of interest" description="Disordered" evidence="1">
    <location>
        <begin position="416"/>
        <end position="491"/>
    </location>
</feature>
<feature type="compositionally biased region" description="Polar residues" evidence="1">
    <location>
        <begin position="882"/>
        <end position="903"/>
    </location>
</feature>
<feature type="compositionally biased region" description="Polar residues" evidence="1">
    <location>
        <begin position="594"/>
        <end position="605"/>
    </location>
</feature>
<evidence type="ECO:0000313" key="5">
    <source>
        <dbReference type="Proteomes" id="UP000518752"/>
    </source>
</evidence>
<feature type="domain" description="JmjC" evidence="2">
    <location>
        <begin position="1340"/>
        <end position="1486"/>
    </location>
</feature>
<evidence type="ECO:0000259" key="2">
    <source>
        <dbReference type="PROSITE" id="PS51184"/>
    </source>
</evidence>
<dbReference type="PROSITE" id="PS51184">
    <property type="entry name" value="JMJC"/>
    <property type="match status" value="1"/>
</dbReference>
<feature type="compositionally biased region" description="Basic and acidic residues" evidence="1">
    <location>
        <begin position="711"/>
        <end position="732"/>
    </location>
</feature>
<dbReference type="InterPro" id="IPR003347">
    <property type="entry name" value="JmjC_dom"/>
</dbReference>
<evidence type="ECO:0000313" key="4">
    <source>
        <dbReference type="EMBL" id="KAF5347493.1"/>
    </source>
</evidence>
<feature type="compositionally biased region" description="Polar residues" evidence="1">
    <location>
        <begin position="676"/>
        <end position="695"/>
    </location>
</feature>
<feature type="compositionally biased region" description="Low complexity" evidence="1">
    <location>
        <begin position="779"/>
        <end position="801"/>
    </location>
</feature>
<feature type="region of interest" description="Disordered" evidence="1">
    <location>
        <begin position="503"/>
        <end position="1132"/>
    </location>
</feature>
<evidence type="ECO:0000256" key="1">
    <source>
        <dbReference type="SAM" id="MobiDB-lite"/>
    </source>
</evidence>
<gene>
    <name evidence="4" type="ORF">D9757_015289</name>
    <name evidence="3" type="ORF">D9757_015387</name>
</gene>
<keyword evidence="5" id="KW-1185">Reference proteome</keyword>
<feature type="compositionally biased region" description="Polar residues" evidence="1">
    <location>
        <begin position="817"/>
        <end position="849"/>
    </location>
</feature>
<feature type="compositionally biased region" description="Polar residues" evidence="1">
    <location>
        <begin position="416"/>
        <end position="434"/>
    </location>
</feature>
<feature type="compositionally biased region" description="Acidic residues" evidence="1">
    <location>
        <begin position="1101"/>
        <end position="1110"/>
    </location>
</feature>
<feature type="compositionally biased region" description="Polar residues" evidence="1">
    <location>
        <begin position="441"/>
        <end position="450"/>
    </location>
</feature>
<reference evidence="3 5" key="1">
    <citation type="journal article" date="2020" name="ISME J.">
        <title>Uncovering the hidden diversity of litter-decomposition mechanisms in mushroom-forming fungi.</title>
        <authorList>
            <person name="Floudas D."/>
            <person name="Bentzer J."/>
            <person name="Ahren D."/>
            <person name="Johansson T."/>
            <person name="Persson P."/>
            <person name="Tunlid A."/>
        </authorList>
    </citation>
    <scope>NUCLEOTIDE SEQUENCE [LARGE SCALE GENOMIC DNA]</scope>
    <source>
        <strain evidence="3 5">CBS 406.79</strain>
    </source>
</reference>
<name>A0A8H5C716_9AGAR</name>
<feature type="compositionally biased region" description="Basic and acidic residues" evidence="1">
    <location>
        <begin position="1047"/>
        <end position="1061"/>
    </location>
</feature>
<evidence type="ECO:0000313" key="3">
    <source>
        <dbReference type="EMBL" id="KAF5336275.1"/>
    </source>
</evidence>
<feature type="compositionally biased region" description="Basic and acidic residues" evidence="1">
    <location>
        <begin position="451"/>
        <end position="461"/>
    </location>
</feature>
<organism evidence="3 5">
    <name type="scientific">Collybiopsis confluens</name>
    <dbReference type="NCBI Taxonomy" id="2823264"/>
    <lineage>
        <taxon>Eukaryota</taxon>
        <taxon>Fungi</taxon>
        <taxon>Dikarya</taxon>
        <taxon>Basidiomycota</taxon>
        <taxon>Agaricomycotina</taxon>
        <taxon>Agaricomycetes</taxon>
        <taxon>Agaricomycetidae</taxon>
        <taxon>Agaricales</taxon>
        <taxon>Marasmiineae</taxon>
        <taxon>Omphalotaceae</taxon>
        <taxon>Collybiopsis</taxon>
    </lineage>
</organism>
<comment type="caution">
    <text evidence="3">The sequence shown here is derived from an EMBL/GenBank/DDBJ whole genome shotgun (WGS) entry which is preliminary data.</text>
</comment>
<dbReference type="EMBL" id="JAACJN010000336">
    <property type="protein sequence ID" value="KAF5347493.1"/>
    <property type="molecule type" value="Genomic_DNA"/>
</dbReference>
<protein>
    <recommendedName>
        <fullName evidence="2">JmjC domain-containing protein</fullName>
    </recommendedName>
</protein>
<feature type="compositionally biased region" description="Low complexity" evidence="1">
    <location>
        <begin position="948"/>
        <end position="964"/>
    </location>
</feature>
<dbReference type="Gene3D" id="2.60.120.650">
    <property type="entry name" value="Cupin"/>
    <property type="match status" value="1"/>
</dbReference>
<feature type="compositionally biased region" description="Basic and acidic residues" evidence="1">
    <location>
        <begin position="850"/>
        <end position="871"/>
    </location>
</feature>
<feature type="compositionally biased region" description="Polar residues" evidence="1">
    <location>
        <begin position="643"/>
        <end position="653"/>
    </location>
</feature>
<dbReference type="OrthoDB" id="3270451at2759"/>
<feature type="compositionally biased region" description="Basic residues" evidence="1">
    <location>
        <begin position="1073"/>
        <end position="1090"/>
    </location>
</feature>
<sequence>MAEKQPIQDFSVMLSLPLFANLVDRRLQGAESLCPEHDIAMLNAALQKTWEKKLTADSQWKELLALSTAEQVEKESWSWPSHLGPILGFKLHHILSGGGTLAGTIPRKPMAEQLSSRLRRVAKQMAQKPGWPTIIEEAVFARWSHHGSNPTLPSTLAVPSSSCDSGDVAHSLARSVLLNLSGIHQNAKAKQYANIVTNIELAAAYLGVMTLGVVDGDTDGEIADLLTRKLRLANALPGASEVSDILQEANLPLVEFQAPLFSALAVSPLLLFRTCLLHSSRFGRSHYVSFLLTLGDMKPESLRSIETYIWRNLSLVSRRQLTPEAMIDLVLDSVISPTVTATFSSEDTKFKKDLRKHFSSFFDEERDDTSFFFPNVTTIIKTDVPSGHLEDISHTPNSKTGRPISFHSELELPEISGSNKARGSSSISTFSHSLPSPAPTPSRTSGNTGASHRETDNEPDRTTIPPVTSSQTHGLSVVPPATPLPGRNQGSMRTIQTLLPRMIDPYSTRTPPPAPTSARSPNPVSKQRSSDSPSPSDPTYPQETCAEVPTVLDPVTAVRDEHPRSKTSAEGLGPRPPSSGTDISVSDSHEEPQSTETGGSPSDSGSIAKADNSAEGCAISPPNATTMDPDHTQVESTGGKRSPTVNTPSPTAKRSQDISVHVTRNDHDNEMDVDSEFSTASTSTSKSQDNISVENASPGECSAKNPVRITSNDHDEAMDVDSEKCPDKDEHSQQSPAMKPPSTADAEPSPKSDLPENSASADYLNTLLHARPISRARSESPSPLRNLPLSSFSFDFKSPSSHSPPLPESSFGGPFFSLQNQPTTPSLQINVTPSVNSDSIDSSKLPQSSNDRDEAMDVESQKCPDSAEHSDQSPPIKAPSASDPQPSSTSENSVTADYLNTSLHPRPIPRTRSESPSPLHRILRSSSLDFRPPPDQSPPASGFSPSDRLFNLRNRRNTSSSQSTVAPSVDPDSIDPLATDLTSQKRLLTRDSTPEVISSVDPSLINSPEPPDNIQDAKTGDDGDDDENVGGNSDHSHEADGENETVVLRKSDRIAKRKLCDSESDSGGDSKRLKLNSHLRKRKPKSKKTPSRRDNAGDSAPYDDDDDDESGDHGSAKASASTPGIPVDEEDIDHGVPSLQLEEKLTRHQWKLPIDVYSADGRKYYRHYGSHYFPNFETDQLNLAAHVEQWRSSVGLPVGPPSQWLPDSELLDIQPHSSTSHPDAPPIYTADYFEFYKMSTSTVQGLLRQYPVIVLSGRPTRLTCDRAGLEEFGDLSRIRIMHGKCLTYPFGHQNLIGYVDASKFNEDEADAVYSRATYEDFLSTNKIVNSLHNPMGGDVPALPQLATDLRAASMIFPGFLTDSHVHLMTWGLLAKANAIHDPHVDRTGMCSWIAIEDGMKKWDFAFAPDPAKAAATESFGYDVTLKRNFERGWRWFSILLSPGSMVIMRPGVVHSVTTLKDCVAVGGHFYAASTMSLTVYSIYHTFVNSSTITNGAIDNEQLNLLRIFLYWLRIMCGGGSSYVNNIHTDSGKISAHVPNVLDPNGFENVLALMVYTELVGALSPASYSQPRPANFHDESFQLPRIRAKELRLWLDKHFVLTMENEDSVLDQTIADFFLKILLQHSHKLWYDVKERSKRGSMGATCVREGVICEINASDVYQEVAKISVVPGFSKLWAAEIQKTTPESYAFPSGATGGRYVVRRKE</sequence>
<dbReference type="SUPFAM" id="SSF51197">
    <property type="entry name" value="Clavaminate synthase-like"/>
    <property type="match status" value="1"/>
</dbReference>
<accession>A0A8H5C716</accession>